<dbReference type="InterPro" id="IPR052953">
    <property type="entry name" value="Ser-rich/MCO-related"/>
</dbReference>
<feature type="chain" id="PRO_5010988855" description="Phytocyanin domain-containing protein" evidence="3">
    <location>
        <begin position="31"/>
        <end position="431"/>
    </location>
</feature>
<accession>A0A1Y2LU24</accession>
<keyword evidence="3" id="KW-0732">Signal</keyword>
<dbReference type="PANTHER" id="PTHR34883:SF19">
    <property type="entry name" value="EXTRACELLULAR SERINE-RICH PROTEIN"/>
    <property type="match status" value="1"/>
</dbReference>
<feature type="region of interest" description="Disordered" evidence="1">
    <location>
        <begin position="196"/>
        <end position="234"/>
    </location>
</feature>
<dbReference type="Proteomes" id="UP000193240">
    <property type="component" value="Unassembled WGS sequence"/>
</dbReference>
<keyword evidence="5" id="KW-1185">Reference proteome</keyword>
<protein>
    <recommendedName>
        <fullName evidence="6">Phytocyanin domain-containing protein</fullName>
    </recommendedName>
</protein>
<evidence type="ECO:0000256" key="3">
    <source>
        <dbReference type="SAM" id="SignalP"/>
    </source>
</evidence>
<feature type="signal peptide" evidence="3">
    <location>
        <begin position="1"/>
        <end position="30"/>
    </location>
</feature>
<dbReference type="SUPFAM" id="SSF49503">
    <property type="entry name" value="Cupredoxins"/>
    <property type="match status" value="1"/>
</dbReference>
<keyword evidence="2" id="KW-0812">Transmembrane</keyword>
<dbReference type="InParanoid" id="A0A1Y2LU24"/>
<gene>
    <name evidence="4" type="ORF">B5807_07327</name>
</gene>
<evidence type="ECO:0000256" key="2">
    <source>
        <dbReference type="SAM" id="Phobius"/>
    </source>
</evidence>
<dbReference type="InterPro" id="IPR008972">
    <property type="entry name" value="Cupredoxin"/>
</dbReference>
<sequence>MTILIMLNMFTTSSWLVLPLTVMQVISVSAQDPSTTATIATRPVQSSPSPTTFQSISSTSSSAPQTHTIQVGLLDHKIRPNTTDAAVGDIIEFNFYPANHSIVRAEYGYPCIPYEMTGSDKQGFFAGFHPVDKVLDRPPTWSLKINDTDPIFFYCSAPGSCITYGMVGGINLNSSQSIDKQRTLAMDSSYMLNPGEPFPAESPLPSGNPATLVLPSSSAQSTSSSTPAPANASPHGLSTGAIVGIVIAAVSALLLGALLFFCWGRTKSLREAIERKDSTVHRATVSPNQMVQHTHSQHNYTASQGGFQFPPHPAVHPGSPPGSPEQGVYGHQHNASVDMPGYFTVPGGYTAKYQSPTATHPAYHPVSGSPPPGSLGPNGHPLFQGTGTPAPGYWETFTSVQERVPAEMEATTITEINLFDDSRNVDRVSKA</sequence>
<name>A0A1Y2LU24_EPING</name>
<evidence type="ECO:0000256" key="1">
    <source>
        <dbReference type="SAM" id="MobiDB-lite"/>
    </source>
</evidence>
<reference evidence="4 5" key="1">
    <citation type="journal article" date="2017" name="Genome Announc.">
        <title>Genome sequence of the saprophytic ascomycete Epicoccum nigrum ICMP 19927 strain isolated from New Zealand.</title>
        <authorList>
            <person name="Fokin M."/>
            <person name="Fleetwood D."/>
            <person name="Weir B.S."/>
            <person name="Villas-Boas S.G."/>
        </authorList>
    </citation>
    <scope>NUCLEOTIDE SEQUENCE [LARGE SCALE GENOMIC DNA]</scope>
    <source>
        <strain evidence="4 5">ICMP 19927</strain>
    </source>
</reference>
<feature type="compositionally biased region" description="Low complexity" evidence="1">
    <location>
        <begin position="45"/>
        <end position="64"/>
    </location>
</feature>
<feature type="transmembrane region" description="Helical" evidence="2">
    <location>
        <begin position="241"/>
        <end position="263"/>
    </location>
</feature>
<keyword evidence="2" id="KW-0472">Membrane</keyword>
<dbReference type="PANTHER" id="PTHR34883">
    <property type="entry name" value="SERINE-RICH PROTEIN, PUTATIVE-RELATED-RELATED"/>
    <property type="match status" value="1"/>
</dbReference>
<dbReference type="Gene3D" id="2.60.40.420">
    <property type="entry name" value="Cupredoxins - blue copper proteins"/>
    <property type="match status" value="1"/>
</dbReference>
<evidence type="ECO:0008006" key="6">
    <source>
        <dbReference type="Google" id="ProtNLM"/>
    </source>
</evidence>
<proteinExistence type="predicted"/>
<evidence type="ECO:0000313" key="4">
    <source>
        <dbReference type="EMBL" id="OSS47341.1"/>
    </source>
</evidence>
<keyword evidence="2" id="KW-1133">Transmembrane helix</keyword>
<dbReference type="AlphaFoldDB" id="A0A1Y2LU24"/>
<evidence type="ECO:0000313" key="5">
    <source>
        <dbReference type="Proteomes" id="UP000193240"/>
    </source>
</evidence>
<feature type="compositionally biased region" description="Low complexity" evidence="1">
    <location>
        <begin position="215"/>
        <end position="234"/>
    </location>
</feature>
<feature type="region of interest" description="Disordered" evidence="1">
    <location>
        <begin position="39"/>
        <end position="64"/>
    </location>
</feature>
<organism evidence="4 5">
    <name type="scientific">Epicoccum nigrum</name>
    <name type="common">Soil fungus</name>
    <name type="synonym">Epicoccum purpurascens</name>
    <dbReference type="NCBI Taxonomy" id="105696"/>
    <lineage>
        <taxon>Eukaryota</taxon>
        <taxon>Fungi</taxon>
        <taxon>Dikarya</taxon>
        <taxon>Ascomycota</taxon>
        <taxon>Pezizomycotina</taxon>
        <taxon>Dothideomycetes</taxon>
        <taxon>Pleosporomycetidae</taxon>
        <taxon>Pleosporales</taxon>
        <taxon>Pleosporineae</taxon>
        <taxon>Didymellaceae</taxon>
        <taxon>Epicoccum</taxon>
    </lineage>
</organism>
<dbReference type="STRING" id="105696.A0A1Y2LU24"/>
<dbReference type="EMBL" id="KZ107848">
    <property type="protein sequence ID" value="OSS47341.1"/>
    <property type="molecule type" value="Genomic_DNA"/>
</dbReference>